<dbReference type="AlphaFoldDB" id="J9D9A9"/>
<proteinExistence type="predicted"/>
<dbReference type="EMBL" id="AFBI03000024">
    <property type="protein sequence ID" value="EJW04059.1"/>
    <property type="molecule type" value="Genomic_DNA"/>
</dbReference>
<name>J9D9A9_EDHAE</name>
<gene>
    <name evidence="1" type="ORF">EDEG_01635</name>
</gene>
<organism evidence="1 2">
    <name type="scientific">Edhazardia aedis (strain USNM 41457)</name>
    <name type="common">Microsporidian parasite</name>
    <dbReference type="NCBI Taxonomy" id="1003232"/>
    <lineage>
        <taxon>Eukaryota</taxon>
        <taxon>Fungi</taxon>
        <taxon>Fungi incertae sedis</taxon>
        <taxon>Microsporidia</taxon>
        <taxon>Edhazardia</taxon>
    </lineage>
</organism>
<dbReference type="InParanoid" id="J9D9A9"/>
<protein>
    <submittedName>
        <fullName evidence="1">Uncharacterized protein</fullName>
    </submittedName>
</protein>
<evidence type="ECO:0000313" key="1">
    <source>
        <dbReference type="EMBL" id="EJW04059.1"/>
    </source>
</evidence>
<accession>J9D9A9</accession>
<dbReference type="VEuPathDB" id="MicrosporidiaDB:EDEG_01635"/>
<dbReference type="HOGENOM" id="CLU_1224753_0_0_1"/>
<sequence length="226" mass="26021">MEPKIKHVALIALVLCSIGASGYFIYYKFNNPSSSREKKGKKSKTHKKGLCLREKVEKIKLTGNVNMNDIAIEKTANKVKRNSGKENDEGFSEEIEENDVEEVFRIINEAKKSNESSDDTIKNDQNSIEEENGIFSEQIVNKKIKTYGENDINQEKDEIQKNQQNQFKMGDEVFDSLKNYEVKLDEIQEAKTLLRIVEKCENSILDNIKSGIDEFSTIDFDKKFYI</sequence>
<keyword evidence="2" id="KW-1185">Reference proteome</keyword>
<reference evidence="2" key="2">
    <citation type="submission" date="2015-07" db="EMBL/GenBank/DDBJ databases">
        <title>Contrasting host-pathogen interactions and genome evolution in two generalist and specialist microsporidian pathogens of mosquitoes.</title>
        <authorList>
            <consortium name="The Broad Institute Genomics Platform"/>
            <consortium name="The Broad Institute Genome Sequencing Center for Infectious Disease"/>
            <person name="Cuomo C.A."/>
            <person name="Sanscrainte N.D."/>
            <person name="Goldberg J.M."/>
            <person name="Heiman D."/>
            <person name="Young S."/>
            <person name="Zeng Q."/>
            <person name="Becnel J.J."/>
            <person name="Birren B.W."/>
        </authorList>
    </citation>
    <scope>NUCLEOTIDE SEQUENCE [LARGE SCALE GENOMIC DNA]</scope>
    <source>
        <strain evidence="2">USNM 41457</strain>
    </source>
</reference>
<dbReference type="Proteomes" id="UP000003163">
    <property type="component" value="Unassembled WGS sequence"/>
</dbReference>
<evidence type="ECO:0000313" key="2">
    <source>
        <dbReference type="Proteomes" id="UP000003163"/>
    </source>
</evidence>
<comment type="caution">
    <text evidence="1">The sequence shown here is derived from an EMBL/GenBank/DDBJ whole genome shotgun (WGS) entry which is preliminary data.</text>
</comment>
<reference evidence="1 2" key="1">
    <citation type="submission" date="2011-08" db="EMBL/GenBank/DDBJ databases">
        <authorList>
            <person name="Liu Z.J."/>
            <person name="Shi F.L."/>
            <person name="Lu J.Q."/>
            <person name="Li M."/>
            <person name="Wang Z.L."/>
        </authorList>
    </citation>
    <scope>NUCLEOTIDE SEQUENCE [LARGE SCALE GENOMIC DNA]</scope>
    <source>
        <strain evidence="1 2">USNM 41457</strain>
    </source>
</reference>